<dbReference type="Gene3D" id="3.30.310.50">
    <property type="entry name" value="Alpha-D-phosphohexomutase, C-terminal domain"/>
    <property type="match status" value="1"/>
</dbReference>
<dbReference type="EMBL" id="BARU01011466">
    <property type="protein sequence ID" value="GAH45117.1"/>
    <property type="molecule type" value="Genomic_DNA"/>
</dbReference>
<gene>
    <name evidence="2" type="ORF">S03H2_21518</name>
</gene>
<dbReference type="InterPro" id="IPR015419">
    <property type="entry name" value="CTAG/Pcc1"/>
</dbReference>
<name>X1FJJ1_9ZZZZ</name>
<protein>
    <submittedName>
        <fullName evidence="2">Uncharacterized protein</fullName>
    </submittedName>
</protein>
<evidence type="ECO:0000313" key="2">
    <source>
        <dbReference type="EMBL" id="GAH45117.1"/>
    </source>
</evidence>
<feature type="non-terminal residue" evidence="2">
    <location>
        <position position="1"/>
    </location>
</feature>
<dbReference type="Pfam" id="PF09341">
    <property type="entry name" value="Pcc1"/>
    <property type="match status" value="1"/>
</dbReference>
<dbReference type="AlphaFoldDB" id="X1FJJ1"/>
<dbReference type="NCBIfam" id="NF011470">
    <property type="entry name" value="PRK14887.1"/>
    <property type="match status" value="1"/>
</dbReference>
<evidence type="ECO:0000256" key="1">
    <source>
        <dbReference type="ARBA" id="ARBA00007073"/>
    </source>
</evidence>
<comment type="caution">
    <text evidence="2">The sequence shown here is derived from an EMBL/GenBank/DDBJ whole genome shotgun (WGS) entry which is preliminary data.</text>
</comment>
<sequence length="84" mass="9771">TIKSTVKFQFKTLDLCNYSYNSFLPEFNKVQKSKRSTTSLKKEENSLIFLIERKDITAFRATINEIISFGRIFEGVLNIVNNTQ</sequence>
<accession>X1FJJ1</accession>
<proteinExistence type="inferred from homology"/>
<organism evidence="2">
    <name type="scientific">marine sediment metagenome</name>
    <dbReference type="NCBI Taxonomy" id="412755"/>
    <lineage>
        <taxon>unclassified sequences</taxon>
        <taxon>metagenomes</taxon>
        <taxon>ecological metagenomes</taxon>
    </lineage>
</organism>
<comment type="similarity">
    <text evidence="1">Belongs to the CTAG/PCC1 family.</text>
</comment>
<reference evidence="2" key="1">
    <citation type="journal article" date="2014" name="Front. Microbiol.">
        <title>High frequency of phylogenetically diverse reductive dehalogenase-homologous genes in deep subseafloor sedimentary metagenomes.</title>
        <authorList>
            <person name="Kawai M."/>
            <person name="Futagami T."/>
            <person name="Toyoda A."/>
            <person name="Takaki Y."/>
            <person name="Nishi S."/>
            <person name="Hori S."/>
            <person name="Arai W."/>
            <person name="Tsubouchi T."/>
            <person name="Morono Y."/>
            <person name="Uchiyama I."/>
            <person name="Ito T."/>
            <person name="Fujiyama A."/>
            <person name="Inagaki F."/>
            <person name="Takami H."/>
        </authorList>
    </citation>
    <scope>NUCLEOTIDE SEQUENCE</scope>
    <source>
        <strain evidence="2">Expedition CK06-06</strain>
    </source>
</reference>